<gene>
    <name evidence="1" type="ORF">PAHAL_3G389900</name>
</gene>
<name>A0A2T8KKV2_9POAL</name>
<accession>A0A2T8KKV2</accession>
<protein>
    <submittedName>
        <fullName evidence="1">Uncharacterized protein</fullName>
    </submittedName>
</protein>
<organism evidence="1">
    <name type="scientific">Panicum hallii</name>
    <dbReference type="NCBI Taxonomy" id="206008"/>
    <lineage>
        <taxon>Eukaryota</taxon>
        <taxon>Viridiplantae</taxon>
        <taxon>Streptophyta</taxon>
        <taxon>Embryophyta</taxon>
        <taxon>Tracheophyta</taxon>
        <taxon>Spermatophyta</taxon>
        <taxon>Magnoliopsida</taxon>
        <taxon>Liliopsida</taxon>
        <taxon>Poales</taxon>
        <taxon>Poaceae</taxon>
        <taxon>PACMAD clade</taxon>
        <taxon>Panicoideae</taxon>
        <taxon>Panicodae</taxon>
        <taxon>Paniceae</taxon>
        <taxon>Panicinae</taxon>
        <taxon>Panicum</taxon>
        <taxon>Panicum sect. Panicum</taxon>
    </lineage>
</organism>
<dbReference type="Proteomes" id="UP000243499">
    <property type="component" value="Chromosome 3"/>
</dbReference>
<dbReference type="EMBL" id="CM008048">
    <property type="protein sequence ID" value="PVH62759.1"/>
    <property type="molecule type" value="Genomic_DNA"/>
</dbReference>
<proteinExistence type="predicted"/>
<reference evidence="1" key="1">
    <citation type="submission" date="2018-04" db="EMBL/GenBank/DDBJ databases">
        <title>WGS assembly of Panicum hallii.</title>
        <authorList>
            <person name="Lovell J."/>
            <person name="Jenkins J."/>
            <person name="Lowry D."/>
            <person name="Mamidi S."/>
            <person name="Sreedasyam A."/>
            <person name="Weng X."/>
            <person name="Barry K."/>
            <person name="Bonette J."/>
            <person name="Campitelli B."/>
            <person name="Daum C."/>
            <person name="Gordon S."/>
            <person name="Gould B."/>
            <person name="Lipzen A."/>
            <person name="Macqueen A."/>
            <person name="Palacio-Mejia J."/>
            <person name="Plott C."/>
            <person name="Shakirov E."/>
            <person name="Shu S."/>
            <person name="Yoshinaga Y."/>
            <person name="Zane M."/>
            <person name="Rokhsar D."/>
            <person name="Grimwood J."/>
            <person name="Schmutz J."/>
            <person name="Juenger T."/>
        </authorList>
    </citation>
    <scope>NUCLEOTIDE SEQUENCE [LARGE SCALE GENOMIC DNA]</scope>
    <source>
        <strain evidence="1">FIL2</strain>
    </source>
</reference>
<evidence type="ECO:0000313" key="1">
    <source>
        <dbReference type="EMBL" id="PVH62759.1"/>
    </source>
</evidence>
<dbReference type="AlphaFoldDB" id="A0A2T8KKV2"/>
<sequence length="54" mass="5850">MRTERCFSSSGLLEMLPMYQPRLTTLGVYGSAQGMAIAVHTPAFCGTPVNTLSR</sequence>
<dbReference type="Gramene" id="PVH62759">
    <property type="protein sequence ID" value="PVH62759"/>
    <property type="gene ID" value="PAHAL_3G389900"/>
</dbReference>